<gene>
    <name evidence="2" type="ORF">P9271_02590</name>
</gene>
<protein>
    <recommendedName>
        <fullName evidence="1">YhfM-like domain-containing protein</fullName>
    </recommendedName>
</protein>
<dbReference type="PROSITE" id="PS51257">
    <property type="entry name" value="PROKAR_LIPOPROTEIN"/>
    <property type="match status" value="1"/>
</dbReference>
<comment type="caution">
    <text evidence="2">The sequence shown here is derived from an EMBL/GenBank/DDBJ whole genome shotgun (WGS) entry which is preliminary data.</text>
</comment>
<reference evidence="2 3" key="1">
    <citation type="submission" date="2023-03" db="EMBL/GenBank/DDBJ databases">
        <title>Bacillus Genome Sequencing.</title>
        <authorList>
            <person name="Dunlap C."/>
        </authorList>
    </citation>
    <scope>NUCLEOTIDE SEQUENCE [LARGE SCALE GENOMIC DNA]</scope>
    <source>
        <strain evidence="2 3">NRS-1717</strain>
    </source>
</reference>
<evidence type="ECO:0000259" key="1">
    <source>
        <dbReference type="Pfam" id="PF26353"/>
    </source>
</evidence>
<keyword evidence="3" id="KW-1185">Reference proteome</keyword>
<evidence type="ECO:0000313" key="3">
    <source>
        <dbReference type="Proteomes" id="UP001342826"/>
    </source>
</evidence>
<dbReference type="EMBL" id="JARTFS010000002">
    <property type="protein sequence ID" value="MED4400246.1"/>
    <property type="molecule type" value="Genomic_DNA"/>
</dbReference>
<dbReference type="RefSeq" id="WP_328014829.1">
    <property type="nucleotide sequence ID" value="NZ_JARTFS010000002.1"/>
</dbReference>
<dbReference type="Proteomes" id="UP001342826">
    <property type="component" value="Unassembled WGS sequence"/>
</dbReference>
<proteinExistence type="predicted"/>
<organism evidence="2 3">
    <name type="scientific">Metabacillus fastidiosus</name>
    <dbReference type="NCBI Taxonomy" id="1458"/>
    <lineage>
        <taxon>Bacteria</taxon>
        <taxon>Bacillati</taxon>
        <taxon>Bacillota</taxon>
        <taxon>Bacilli</taxon>
        <taxon>Bacillales</taxon>
        <taxon>Bacillaceae</taxon>
        <taxon>Metabacillus</taxon>
    </lineage>
</organism>
<evidence type="ECO:0000313" key="2">
    <source>
        <dbReference type="EMBL" id="MED4400246.1"/>
    </source>
</evidence>
<feature type="domain" description="YhfM-like" evidence="1">
    <location>
        <begin position="41"/>
        <end position="127"/>
    </location>
</feature>
<dbReference type="InterPro" id="IPR058780">
    <property type="entry name" value="YhfM-like_dom"/>
</dbReference>
<name>A0ABU6NTB7_9BACI</name>
<accession>A0ABU6NTB7</accession>
<sequence length="130" mass="14937">MNKLFSTSLFFITFILLVACSNEKIERIEKIDFYKTESFSETEKSPLIEITDTQIINNLRKAFNSAKKQPGIVDMISPEYKVNIGGKSYFLWISEKSGTIMNVEDTHTIYSLSNESIKSINELMTSKFDK</sequence>
<dbReference type="Pfam" id="PF26353">
    <property type="entry name" value="YhfM"/>
    <property type="match status" value="1"/>
</dbReference>